<dbReference type="InterPro" id="IPR052537">
    <property type="entry name" value="Extradiol_RC_dioxygenase"/>
</dbReference>
<feature type="domain" description="VOC" evidence="1">
    <location>
        <begin position="22"/>
        <end position="144"/>
    </location>
</feature>
<reference evidence="2 3" key="1">
    <citation type="journal article" date="2005" name="Genome Res.">
        <title>Living with two extremes: conclusions from the genome sequence of Natronomonas pharaonis.</title>
        <authorList>
            <person name="Falb M."/>
            <person name="Pfeiffer F."/>
            <person name="Palm P."/>
            <person name="Rodewald K."/>
            <person name="Hickmann V."/>
            <person name="Tittor J."/>
            <person name="Oesterhelt D."/>
        </authorList>
    </citation>
    <scope>NUCLEOTIDE SEQUENCE [LARGE SCALE GENOMIC DNA]</scope>
    <source>
        <strain evidence="3">ATCC 35678 / DSM 2160 / CIP 103997 / JCM 8858 / NBRC 14720 / NCIMB 2260 / Gabara</strain>
    </source>
</reference>
<dbReference type="GeneID" id="3702756"/>
<dbReference type="EMBL" id="CR936257">
    <property type="protein sequence ID" value="CAI50065.1"/>
    <property type="molecule type" value="Genomic_DNA"/>
</dbReference>
<dbReference type="STRING" id="348780.NP_3948A"/>
<evidence type="ECO:0000313" key="3">
    <source>
        <dbReference type="Proteomes" id="UP000002698"/>
    </source>
</evidence>
<dbReference type="HOGENOM" id="CLU_1352088_0_0_2"/>
<sequence length="203" mass="22026">MEHTPEHDVTAAPPESPVHTIGTDHMTVMGGDAASTIAFYRDLLGMPLVLEQPNLDAPELTHLFFDTGDGRILTFFVGEGRSPRPYRGAGNVHHLAFSIAPDSFEETKTALDDAGYGFNEFDRGAFHSLYTQDPSGLVVELVVEKYDFPPERRGEVLALAHEKRVEAGAGYVDDEHMQAALSELGLDSEPRFEGSAPTGAGVE</sequence>
<dbReference type="InterPro" id="IPR004360">
    <property type="entry name" value="Glyas_Fos-R_dOase_dom"/>
</dbReference>
<name>A0A1U7EXZ8_NATPD</name>
<dbReference type="AlphaFoldDB" id="A0A1U7EXZ8"/>
<dbReference type="RefSeq" id="WP_011323682.1">
    <property type="nucleotide sequence ID" value="NC_007426.1"/>
</dbReference>
<dbReference type="PROSITE" id="PS51819">
    <property type="entry name" value="VOC"/>
    <property type="match status" value="1"/>
</dbReference>
<evidence type="ECO:0000313" key="2">
    <source>
        <dbReference type="EMBL" id="CAI50065.1"/>
    </source>
</evidence>
<dbReference type="SUPFAM" id="SSF54593">
    <property type="entry name" value="Glyoxalase/Bleomycin resistance protein/Dihydroxybiphenyl dioxygenase"/>
    <property type="match status" value="1"/>
</dbReference>
<dbReference type="InterPro" id="IPR037523">
    <property type="entry name" value="VOC_core"/>
</dbReference>
<dbReference type="InterPro" id="IPR029068">
    <property type="entry name" value="Glyas_Bleomycin-R_OHBP_Dase"/>
</dbReference>
<evidence type="ECO:0000259" key="1">
    <source>
        <dbReference type="PROSITE" id="PS51819"/>
    </source>
</evidence>
<dbReference type="PANTHER" id="PTHR36110">
    <property type="entry name" value="RING-CLEAVING DIOXYGENASE MHQE-RELATED"/>
    <property type="match status" value="1"/>
</dbReference>
<dbReference type="Pfam" id="PF00903">
    <property type="entry name" value="Glyoxalase"/>
    <property type="match status" value="1"/>
</dbReference>
<dbReference type="PANTHER" id="PTHR36110:SF4">
    <property type="entry name" value="RING-CLEAVING DIOXYGENASE MHQA-RELATED"/>
    <property type="match status" value="1"/>
</dbReference>
<dbReference type="Gene3D" id="3.10.180.10">
    <property type="entry name" value="2,3-Dihydroxybiphenyl 1,2-Dioxygenase, domain 1"/>
    <property type="match status" value="1"/>
</dbReference>
<dbReference type="Proteomes" id="UP000002698">
    <property type="component" value="Chromosome"/>
</dbReference>
<gene>
    <name evidence="2" type="ordered locus">NP_3948A</name>
</gene>
<accession>A0A1U7EXZ8</accession>
<dbReference type="eggNOG" id="arCOG03101">
    <property type="taxonomic scope" value="Archaea"/>
</dbReference>
<organism evidence="2 3">
    <name type="scientific">Natronomonas pharaonis (strain ATCC 35678 / DSM 2160 / CIP 103997 / JCM 8858 / NBRC 14720 / NCIMB 2260 / Gabara)</name>
    <name type="common">Halobacterium pharaonis</name>
    <dbReference type="NCBI Taxonomy" id="348780"/>
    <lineage>
        <taxon>Archaea</taxon>
        <taxon>Methanobacteriati</taxon>
        <taxon>Methanobacteriota</taxon>
        <taxon>Stenosarchaea group</taxon>
        <taxon>Halobacteria</taxon>
        <taxon>Halobacteriales</taxon>
        <taxon>Natronomonadaceae</taxon>
        <taxon>Natronomonas</taxon>
    </lineage>
</organism>
<keyword evidence="3" id="KW-1185">Reference proteome</keyword>
<dbReference type="EnsemblBacteria" id="CAI50065">
    <property type="protein sequence ID" value="CAI50065"/>
    <property type="gene ID" value="NP_3948A"/>
</dbReference>
<dbReference type="KEGG" id="nph:NP_3948A"/>
<protein>
    <submittedName>
        <fullName evidence="2">Glyoxalase domain protein</fullName>
    </submittedName>
</protein>
<dbReference type="OrthoDB" id="210990at2157"/>
<proteinExistence type="predicted"/>